<dbReference type="NCBIfam" id="TIGR01557">
    <property type="entry name" value="myb_SHAQKYF"/>
    <property type="match status" value="1"/>
</dbReference>
<accession>A0A835VEJ2</accession>
<dbReference type="GO" id="GO:0003700">
    <property type="term" value="F:DNA-binding transcription factor activity"/>
    <property type="evidence" value="ECO:0007669"/>
    <property type="project" value="InterPro"/>
</dbReference>
<feature type="compositionally biased region" description="Basic and acidic residues" evidence="4">
    <location>
        <begin position="1"/>
        <end position="12"/>
    </location>
</feature>
<dbReference type="InterPro" id="IPR009057">
    <property type="entry name" value="Homeodomain-like_sf"/>
</dbReference>
<dbReference type="Gene3D" id="1.10.10.60">
    <property type="entry name" value="Homeodomain-like"/>
    <property type="match status" value="1"/>
</dbReference>
<reference evidence="6 7" key="1">
    <citation type="journal article" date="2020" name="Nat. Food">
        <title>A phased Vanilla planifolia genome enables genetic improvement of flavour and production.</title>
        <authorList>
            <person name="Hasing T."/>
            <person name="Tang H."/>
            <person name="Brym M."/>
            <person name="Khazi F."/>
            <person name="Huang T."/>
            <person name="Chambers A.H."/>
        </authorList>
    </citation>
    <scope>NUCLEOTIDE SEQUENCE [LARGE SCALE GENOMIC DNA]</scope>
    <source>
        <tissue evidence="6">Leaf</tissue>
    </source>
</reference>
<keyword evidence="7" id="KW-1185">Reference proteome</keyword>
<organism evidence="6 7">
    <name type="scientific">Vanilla planifolia</name>
    <name type="common">Vanilla</name>
    <dbReference type="NCBI Taxonomy" id="51239"/>
    <lineage>
        <taxon>Eukaryota</taxon>
        <taxon>Viridiplantae</taxon>
        <taxon>Streptophyta</taxon>
        <taxon>Embryophyta</taxon>
        <taxon>Tracheophyta</taxon>
        <taxon>Spermatophyta</taxon>
        <taxon>Magnoliopsida</taxon>
        <taxon>Liliopsida</taxon>
        <taxon>Asparagales</taxon>
        <taxon>Orchidaceae</taxon>
        <taxon>Vanilloideae</taxon>
        <taxon>Vanilleae</taxon>
        <taxon>Vanilla</taxon>
    </lineage>
</organism>
<comment type="caution">
    <text evidence="6">The sequence shown here is derived from an EMBL/GenBank/DDBJ whole genome shotgun (WGS) entry which is preliminary data.</text>
</comment>
<feature type="compositionally biased region" description="Acidic residues" evidence="4">
    <location>
        <begin position="41"/>
        <end position="59"/>
    </location>
</feature>
<dbReference type="InterPro" id="IPR001005">
    <property type="entry name" value="SANT/Myb"/>
</dbReference>
<dbReference type="InterPro" id="IPR006447">
    <property type="entry name" value="Myb_dom_plants"/>
</dbReference>
<evidence type="ECO:0000259" key="5">
    <source>
        <dbReference type="Pfam" id="PF00249"/>
    </source>
</evidence>
<evidence type="ECO:0000313" key="6">
    <source>
        <dbReference type="EMBL" id="KAG0495892.1"/>
    </source>
</evidence>
<evidence type="ECO:0000256" key="4">
    <source>
        <dbReference type="SAM" id="MobiDB-lite"/>
    </source>
</evidence>
<keyword evidence="1" id="KW-0805">Transcription regulation</keyword>
<feature type="compositionally biased region" description="Basic and acidic residues" evidence="4">
    <location>
        <begin position="78"/>
        <end position="95"/>
    </location>
</feature>
<evidence type="ECO:0000256" key="2">
    <source>
        <dbReference type="ARBA" id="ARBA00023163"/>
    </source>
</evidence>
<keyword evidence="3" id="KW-0539">Nucleus</keyword>
<dbReference type="GO" id="GO:0003677">
    <property type="term" value="F:DNA binding"/>
    <property type="evidence" value="ECO:0007669"/>
    <property type="project" value="InterPro"/>
</dbReference>
<feature type="domain" description="Myb-like" evidence="5">
    <location>
        <begin position="112"/>
        <end position="170"/>
    </location>
</feature>
<feature type="region of interest" description="Disordered" evidence="4">
    <location>
        <begin position="1"/>
        <end position="104"/>
    </location>
</feature>
<evidence type="ECO:0000256" key="1">
    <source>
        <dbReference type="ARBA" id="ARBA00023015"/>
    </source>
</evidence>
<feature type="compositionally biased region" description="Low complexity" evidence="4">
    <location>
        <begin position="21"/>
        <end position="31"/>
    </location>
</feature>
<dbReference type="SUPFAM" id="SSF46689">
    <property type="entry name" value="Homeodomain-like"/>
    <property type="match status" value="1"/>
</dbReference>
<gene>
    <name evidence="6" type="ORF">HPP92_000583</name>
</gene>
<dbReference type="Pfam" id="PF00249">
    <property type="entry name" value="Myb_DNA-binding"/>
    <property type="match status" value="1"/>
</dbReference>
<sequence>MEEQKGKELLEIREEEEDTISGMSSRRSGSPSRKRASLEIDLNEEFFKEEEEEEEDTESTTEVAGDRVASRNSSDGSTKGDGDSSQKKGRTEATGERPASSVRQYVRSKMPRLRWTPELHQSFVHAVDRLGGQESWCSTMTGATPKLVLQMMNVRGLSIAHVKSHLQMYRSKRLDDSGQERSTISSALSPLEFHLKRERQHELFYTEKLQFFRILQHLRDHHPVMTDLSKRHDWGMNQHTLAVANSFINRRQSLVMEERQRSFGWSGSSSSKLYPYESFMGNPKFKDNPSNQGSNFHDPYDLLIKDGVEPDRFQSPFGVEFTKVEAKIARPSSPSLNLSLSTGLLENGGEAQGSPELSLSLGTRDNCGAMDSRFGFFKLGRGRDEPARTVSALDLTMSIN</sequence>
<dbReference type="AlphaFoldDB" id="A0A835VEJ2"/>
<dbReference type="PANTHER" id="PTHR31314:SF164">
    <property type="entry name" value="HTH MYB-TYPE DOMAIN-CONTAINING PROTEIN"/>
    <property type="match status" value="1"/>
</dbReference>
<proteinExistence type="predicted"/>
<evidence type="ECO:0000256" key="3">
    <source>
        <dbReference type="ARBA" id="ARBA00023242"/>
    </source>
</evidence>
<evidence type="ECO:0000313" key="7">
    <source>
        <dbReference type="Proteomes" id="UP000636800"/>
    </source>
</evidence>
<dbReference type="OrthoDB" id="1840737at2759"/>
<dbReference type="InterPro" id="IPR046955">
    <property type="entry name" value="PHR1-like"/>
</dbReference>
<dbReference type="Proteomes" id="UP000636800">
    <property type="component" value="Chromosome 1"/>
</dbReference>
<name>A0A835VEJ2_VANPL</name>
<protein>
    <recommendedName>
        <fullName evidence="5">Myb-like domain-containing protein</fullName>
    </recommendedName>
</protein>
<keyword evidence="2" id="KW-0804">Transcription</keyword>
<dbReference type="PANTHER" id="PTHR31314">
    <property type="entry name" value="MYB FAMILY TRANSCRIPTION FACTOR PHL7-LIKE"/>
    <property type="match status" value="1"/>
</dbReference>
<dbReference type="EMBL" id="JADCNL010000001">
    <property type="protein sequence ID" value="KAG0495892.1"/>
    <property type="molecule type" value="Genomic_DNA"/>
</dbReference>